<keyword evidence="2 10" id="KW-1003">Cell membrane</keyword>
<keyword evidence="6 10" id="KW-0407">Ion channel</keyword>
<evidence type="ECO:0000256" key="2">
    <source>
        <dbReference type="ARBA" id="ARBA00022475"/>
    </source>
</evidence>
<feature type="transmembrane region" description="Helical" evidence="10">
    <location>
        <begin position="73"/>
        <end position="92"/>
    </location>
</feature>
<comment type="activity regulation">
    <text evidence="10">Na(+) is not transported, but it plays an essential structural role and its presence is essential for fluoride channel function.</text>
</comment>
<dbReference type="Proteomes" id="UP000271272">
    <property type="component" value="Unassembled WGS sequence"/>
</dbReference>
<evidence type="ECO:0000256" key="5">
    <source>
        <dbReference type="ARBA" id="ARBA00023136"/>
    </source>
</evidence>
<evidence type="ECO:0000256" key="3">
    <source>
        <dbReference type="ARBA" id="ARBA00022692"/>
    </source>
</evidence>
<feature type="binding site" evidence="10">
    <location>
        <position position="90"/>
    </location>
    <ligand>
        <name>Na(+)</name>
        <dbReference type="ChEBI" id="CHEBI:29101"/>
        <note>structural</note>
    </ligand>
</feature>
<keyword evidence="5 10" id="KW-0472">Membrane</keyword>
<protein>
    <recommendedName>
        <fullName evidence="10">Fluoride-specific ion channel FluC</fullName>
    </recommendedName>
</protein>
<keyword evidence="3 10" id="KW-0812">Transmembrane</keyword>
<dbReference type="Pfam" id="PF02537">
    <property type="entry name" value="CRCB"/>
    <property type="match status" value="1"/>
</dbReference>
<dbReference type="PANTHER" id="PTHR28259:SF1">
    <property type="entry name" value="FLUORIDE EXPORT PROTEIN 1-RELATED"/>
    <property type="match status" value="1"/>
</dbReference>
<reference evidence="11 12" key="1">
    <citation type="submission" date="2018-11" db="EMBL/GenBank/DDBJ databases">
        <title>Genomes From Bacteria Associated with the Canine Oral Cavity: a Test Case for Automated Genome-Based Taxonomic Assignment.</title>
        <authorList>
            <person name="Coil D.A."/>
            <person name="Jospin G."/>
            <person name="Darling A.E."/>
            <person name="Wallis C."/>
            <person name="Davis I.J."/>
            <person name="Harris S."/>
            <person name="Eisen J.A."/>
            <person name="Holcombe L.J."/>
            <person name="O'Flynn C."/>
        </authorList>
    </citation>
    <scope>NUCLEOTIDE SEQUENCE [LARGE SCALE GENOMIC DNA]</scope>
    <source>
        <strain evidence="11 12">OH5050</strain>
    </source>
</reference>
<proteinExistence type="inferred from homology"/>
<comment type="subcellular location">
    <subcellularLocation>
        <location evidence="1 10">Cell membrane</location>
        <topology evidence="1 10">Multi-pass membrane protein</topology>
    </subcellularLocation>
</comment>
<evidence type="ECO:0000256" key="7">
    <source>
        <dbReference type="ARBA" id="ARBA00035120"/>
    </source>
</evidence>
<evidence type="ECO:0000313" key="12">
    <source>
        <dbReference type="Proteomes" id="UP000271272"/>
    </source>
</evidence>
<evidence type="ECO:0000256" key="6">
    <source>
        <dbReference type="ARBA" id="ARBA00023303"/>
    </source>
</evidence>
<evidence type="ECO:0000256" key="10">
    <source>
        <dbReference type="HAMAP-Rule" id="MF_00454"/>
    </source>
</evidence>
<dbReference type="PANTHER" id="PTHR28259">
    <property type="entry name" value="FLUORIDE EXPORT PROTEIN 1-RELATED"/>
    <property type="match status" value="1"/>
</dbReference>
<dbReference type="EMBL" id="RQZC01000003">
    <property type="protein sequence ID" value="RRD30132.1"/>
    <property type="molecule type" value="Genomic_DNA"/>
</dbReference>
<dbReference type="GO" id="GO:0005886">
    <property type="term" value="C:plasma membrane"/>
    <property type="evidence" value="ECO:0007669"/>
    <property type="project" value="UniProtKB-SubCell"/>
</dbReference>
<feature type="binding site" evidence="10">
    <location>
        <position position="87"/>
    </location>
    <ligand>
        <name>Na(+)</name>
        <dbReference type="ChEBI" id="CHEBI:29101"/>
        <note>structural</note>
    </ligand>
</feature>
<dbReference type="HAMAP" id="MF_00454">
    <property type="entry name" value="FluC"/>
    <property type="match status" value="1"/>
</dbReference>
<dbReference type="GO" id="GO:0062054">
    <property type="term" value="F:fluoride channel activity"/>
    <property type="evidence" value="ECO:0007669"/>
    <property type="project" value="UniProtKB-UniRule"/>
</dbReference>
<comment type="similarity">
    <text evidence="7 10">Belongs to the fluoride channel Fluc/FEX (TC 1.A.43) family.</text>
</comment>
<feature type="transmembrane region" description="Helical" evidence="10">
    <location>
        <begin position="112"/>
        <end position="137"/>
    </location>
</feature>
<comment type="caution">
    <text evidence="11">The sequence shown here is derived from an EMBL/GenBank/DDBJ whole genome shotgun (WGS) entry which is preliminary data.</text>
</comment>
<keyword evidence="4 10" id="KW-1133">Transmembrane helix</keyword>
<evidence type="ECO:0000256" key="9">
    <source>
        <dbReference type="ARBA" id="ARBA00049940"/>
    </source>
</evidence>
<dbReference type="GO" id="GO:0046872">
    <property type="term" value="F:metal ion binding"/>
    <property type="evidence" value="ECO:0007669"/>
    <property type="project" value="UniProtKB-KW"/>
</dbReference>
<evidence type="ECO:0000256" key="1">
    <source>
        <dbReference type="ARBA" id="ARBA00004651"/>
    </source>
</evidence>
<gene>
    <name evidence="10" type="primary">fluC</name>
    <name evidence="10" type="synonym">crcB</name>
    <name evidence="11" type="ORF">EII10_03400</name>
</gene>
<keyword evidence="10" id="KW-0813">Transport</keyword>
<keyword evidence="10" id="KW-0915">Sodium</keyword>
<keyword evidence="12" id="KW-1185">Reference proteome</keyword>
<dbReference type="GO" id="GO:0140114">
    <property type="term" value="P:cellular detoxification of fluoride"/>
    <property type="evidence" value="ECO:0007669"/>
    <property type="project" value="UniProtKB-UniRule"/>
</dbReference>
<evidence type="ECO:0000313" key="11">
    <source>
        <dbReference type="EMBL" id="RRD30132.1"/>
    </source>
</evidence>
<dbReference type="InterPro" id="IPR003691">
    <property type="entry name" value="FluC"/>
</dbReference>
<evidence type="ECO:0000256" key="8">
    <source>
        <dbReference type="ARBA" id="ARBA00035585"/>
    </source>
</evidence>
<keyword evidence="10" id="KW-0406">Ion transport</keyword>
<comment type="catalytic activity">
    <reaction evidence="8">
        <text>fluoride(in) = fluoride(out)</text>
        <dbReference type="Rhea" id="RHEA:76159"/>
        <dbReference type="ChEBI" id="CHEBI:17051"/>
    </reaction>
    <physiologicalReaction direction="left-to-right" evidence="8">
        <dbReference type="Rhea" id="RHEA:76160"/>
    </physiologicalReaction>
</comment>
<dbReference type="RefSeq" id="WP_124933111.1">
    <property type="nucleotide sequence ID" value="NZ_RQZC01000003.1"/>
</dbReference>
<accession>A0A3P1V7G5</accession>
<keyword evidence="10" id="KW-0479">Metal-binding</keyword>
<organism evidence="11 12">
    <name type="scientific">Actinomyces bowdenii</name>
    <dbReference type="NCBI Taxonomy" id="131109"/>
    <lineage>
        <taxon>Bacteria</taxon>
        <taxon>Bacillati</taxon>
        <taxon>Actinomycetota</taxon>
        <taxon>Actinomycetes</taxon>
        <taxon>Actinomycetales</taxon>
        <taxon>Actinomycetaceae</taxon>
        <taxon>Actinomyces</taxon>
    </lineage>
</organism>
<name>A0A3P1V7G5_9ACTO</name>
<dbReference type="AlphaFoldDB" id="A0A3P1V7G5"/>
<sequence>MIWLALAAAGGLGAVCRFVVDARVARAATAADPHAADPMPRGTVVVNTSACLLMGLLVGTFGGASAAPAGAPLAGPVITVLGVGLLGGYSTFSTAAVEGARLLASGRWGSAVLHAGLMTLATLVAAVAGLMLGSALAPH</sequence>
<comment type="function">
    <text evidence="9 10">Fluoride-specific ion channel. Important for reducing fluoride concentration in the cell, thus reducing its toxicity.</text>
</comment>
<evidence type="ECO:0000256" key="4">
    <source>
        <dbReference type="ARBA" id="ARBA00022989"/>
    </source>
</evidence>
<feature type="transmembrane region" description="Helical" evidence="10">
    <location>
        <begin position="43"/>
        <end position="61"/>
    </location>
</feature>